<feature type="transmembrane region" description="Helical" evidence="4">
    <location>
        <begin position="220"/>
        <end position="239"/>
    </location>
</feature>
<dbReference type="Gene3D" id="1.20.1250.20">
    <property type="entry name" value="MFS general substrate transporter like domains"/>
    <property type="match status" value="1"/>
</dbReference>
<feature type="transmembrane region" description="Helical" evidence="4">
    <location>
        <begin position="245"/>
        <end position="269"/>
    </location>
</feature>
<evidence type="ECO:0000256" key="4">
    <source>
        <dbReference type="SAM" id="Phobius"/>
    </source>
</evidence>
<protein>
    <submittedName>
        <fullName evidence="6">MFS transporter</fullName>
    </submittedName>
</protein>
<dbReference type="Proteomes" id="UP001597525">
    <property type="component" value="Unassembled WGS sequence"/>
</dbReference>
<feature type="domain" description="Major facilitator superfamily (MFS) profile" evidence="5">
    <location>
        <begin position="11"/>
        <end position="393"/>
    </location>
</feature>
<evidence type="ECO:0000256" key="1">
    <source>
        <dbReference type="ARBA" id="ARBA00022692"/>
    </source>
</evidence>
<name>A0ABW6BG11_9SPHI</name>
<sequence>MHTEETKPQLTSTVLWLMTILSGLVVANNYYNQPLLGLIASDFKVAEGTVSKISVLTQLGYACGLLFIVPLGDKLLRKRLILIDLLFVIAALLLMAFAQQLWLLYIASFLIGVTSVIPQIFVPMAAVLATPEKKSSSIGLVMSGLLMGILLSRFLSGIVGEYWGWRSMFELAAGTMVLTWLLVWFFLPEIKPNFKGSYGSLMKSVWHLAKTEPKLQLASFRGAMGFGAMSAVFTTLVFHMEGAPFHAGSSVVGSFGLIGAVGAFAAAFVGRFNQRFSVYQLIYGAILILLLSWAFIYFGQHTYTGLIIGIILVDLGLQSSHIMNQTDYFSIPTDATSRLNTVYMVCYFIGGSLGTYLAALAWQYNGWAGVCIVGTTFSALAFIAHVLFGRGRRRSRTRTDAISH</sequence>
<dbReference type="InterPro" id="IPR036259">
    <property type="entry name" value="MFS_trans_sf"/>
</dbReference>
<evidence type="ECO:0000259" key="5">
    <source>
        <dbReference type="PROSITE" id="PS50850"/>
    </source>
</evidence>
<feature type="transmembrane region" description="Helical" evidence="4">
    <location>
        <begin position="302"/>
        <end position="320"/>
    </location>
</feature>
<dbReference type="EMBL" id="JBHUPB010000006">
    <property type="protein sequence ID" value="MFD2967414.1"/>
    <property type="molecule type" value="Genomic_DNA"/>
</dbReference>
<proteinExistence type="predicted"/>
<dbReference type="InterPro" id="IPR020846">
    <property type="entry name" value="MFS_dom"/>
</dbReference>
<dbReference type="RefSeq" id="WP_320186231.1">
    <property type="nucleotide sequence ID" value="NZ_CP138332.1"/>
</dbReference>
<evidence type="ECO:0000313" key="6">
    <source>
        <dbReference type="EMBL" id="MFD2967414.1"/>
    </source>
</evidence>
<gene>
    <name evidence="6" type="ORF">ACFS7Y_08445</name>
</gene>
<feature type="transmembrane region" description="Helical" evidence="4">
    <location>
        <begin position="367"/>
        <end position="388"/>
    </location>
</feature>
<feature type="transmembrane region" description="Helical" evidence="4">
    <location>
        <begin position="12"/>
        <end position="31"/>
    </location>
</feature>
<evidence type="ECO:0000256" key="2">
    <source>
        <dbReference type="ARBA" id="ARBA00022989"/>
    </source>
</evidence>
<keyword evidence="1 4" id="KW-0812">Transmembrane</keyword>
<reference evidence="7" key="1">
    <citation type="journal article" date="2019" name="Int. J. Syst. Evol. Microbiol.">
        <title>The Global Catalogue of Microorganisms (GCM) 10K type strain sequencing project: providing services to taxonomists for standard genome sequencing and annotation.</title>
        <authorList>
            <consortium name="The Broad Institute Genomics Platform"/>
            <consortium name="The Broad Institute Genome Sequencing Center for Infectious Disease"/>
            <person name="Wu L."/>
            <person name="Ma J."/>
        </authorList>
    </citation>
    <scope>NUCLEOTIDE SEQUENCE [LARGE SCALE GENOMIC DNA]</scope>
    <source>
        <strain evidence="7">KCTC 22814</strain>
    </source>
</reference>
<dbReference type="PANTHER" id="PTHR42910">
    <property type="entry name" value="TRANSPORTER SCO4007-RELATED"/>
    <property type="match status" value="1"/>
</dbReference>
<feature type="transmembrane region" description="Helical" evidence="4">
    <location>
        <begin position="276"/>
        <end position="296"/>
    </location>
</feature>
<keyword evidence="2 4" id="KW-1133">Transmembrane helix</keyword>
<evidence type="ECO:0000256" key="3">
    <source>
        <dbReference type="ARBA" id="ARBA00023136"/>
    </source>
</evidence>
<organism evidence="6 7">
    <name type="scientific">Sphingobacterium bambusae</name>
    <dbReference type="NCBI Taxonomy" id="662858"/>
    <lineage>
        <taxon>Bacteria</taxon>
        <taxon>Pseudomonadati</taxon>
        <taxon>Bacteroidota</taxon>
        <taxon>Sphingobacteriia</taxon>
        <taxon>Sphingobacteriales</taxon>
        <taxon>Sphingobacteriaceae</taxon>
        <taxon>Sphingobacterium</taxon>
    </lineage>
</organism>
<dbReference type="Pfam" id="PF07690">
    <property type="entry name" value="MFS_1"/>
    <property type="match status" value="1"/>
</dbReference>
<dbReference type="CDD" id="cd17324">
    <property type="entry name" value="MFS_NepI_like"/>
    <property type="match status" value="1"/>
</dbReference>
<feature type="transmembrane region" description="Helical" evidence="4">
    <location>
        <begin position="341"/>
        <end position="361"/>
    </location>
</feature>
<dbReference type="PANTHER" id="PTHR42910:SF1">
    <property type="entry name" value="MAJOR FACILITATOR SUPERFAMILY (MFS) PROFILE DOMAIN-CONTAINING PROTEIN"/>
    <property type="match status" value="1"/>
</dbReference>
<dbReference type="SUPFAM" id="SSF103473">
    <property type="entry name" value="MFS general substrate transporter"/>
    <property type="match status" value="1"/>
</dbReference>
<dbReference type="InterPro" id="IPR011701">
    <property type="entry name" value="MFS"/>
</dbReference>
<keyword evidence="7" id="KW-1185">Reference proteome</keyword>
<accession>A0ABW6BG11</accession>
<feature type="transmembrane region" description="Helical" evidence="4">
    <location>
        <begin position="51"/>
        <end position="69"/>
    </location>
</feature>
<feature type="transmembrane region" description="Helical" evidence="4">
    <location>
        <begin position="138"/>
        <end position="156"/>
    </location>
</feature>
<feature type="transmembrane region" description="Helical" evidence="4">
    <location>
        <begin position="104"/>
        <end position="126"/>
    </location>
</feature>
<comment type="caution">
    <text evidence="6">The sequence shown here is derived from an EMBL/GenBank/DDBJ whole genome shotgun (WGS) entry which is preliminary data.</text>
</comment>
<feature type="transmembrane region" description="Helical" evidence="4">
    <location>
        <begin position="81"/>
        <end position="98"/>
    </location>
</feature>
<keyword evidence="3 4" id="KW-0472">Membrane</keyword>
<dbReference type="PROSITE" id="PS50850">
    <property type="entry name" value="MFS"/>
    <property type="match status" value="1"/>
</dbReference>
<feature type="transmembrane region" description="Helical" evidence="4">
    <location>
        <begin position="168"/>
        <end position="187"/>
    </location>
</feature>
<evidence type="ECO:0000313" key="7">
    <source>
        <dbReference type="Proteomes" id="UP001597525"/>
    </source>
</evidence>